<proteinExistence type="predicted"/>
<sequence>MAGNADSNVKLLTSTITHLRLPRESPLGSIQTEMENTTSERNKSSLVLALSSPLICLSIQPPSISVKVCGSSKSRCPTERLSSECQRRVSTQTPVSRSCLGRCWGGIQFAGEMKAVIEEGSKEKMMKGQEEERRSRVTAQGLMVRLRVTHSPKNHFIFIEPNPRCETGLADLAIVYEY</sequence>
<dbReference type="AlphaFoldDB" id="A0A9N7VRW5"/>
<keyword evidence="2" id="KW-1185">Reference proteome</keyword>
<reference evidence="1" key="1">
    <citation type="submission" date="2020-03" db="EMBL/GenBank/DDBJ databases">
        <authorList>
            <person name="Weist P."/>
        </authorList>
    </citation>
    <scope>NUCLEOTIDE SEQUENCE</scope>
</reference>
<organism evidence="1 2">
    <name type="scientific">Pleuronectes platessa</name>
    <name type="common">European plaice</name>
    <dbReference type="NCBI Taxonomy" id="8262"/>
    <lineage>
        <taxon>Eukaryota</taxon>
        <taxon>Metazoa</taxon>
        <taxon>Chordata</taxon>
        <taxon>Craniata</taxon>
        <taxon>Vertebrata</taxon>
        <taxon>Euteleostomi</taxon>
        <taxon>Actinopterygii</taxon>
        <taxon>Neopterygii</taxon>
        <taxon>Teleostei</taxon>
        <taxon>Neoteleostei</taxon>
        <taxon>Acanthomorphata</taxon>
        <taxon>Carangaria</taxon>
        <taxon>Pleuronectiformes</taxon>
        <taxon>Pleuronectoidei</taxon>
        <taxon>Pleuronectidae</taxon>
        <taxon>Pleuronectes</taxon>
    </lineage>
</organism>
<accession>A0A9N7VRW5</accession>
<dbReference type="Proteomes" id="UP001153269">
    <property type="component" value="Unassembled WGS sequence"/>
</dbReference>
<dbReference type="EMBL" id="CADEAL010004218">
    <property type="protein sequence ID" value="CAB1454595.1"/>
    <property type="molecule type" value="Genomic_DNA"/>
</dbReference>
<protein>
    <submittedName>
        <fullName evidence="1">Uncharacterized protein</fullName>
    </submittedName>
</protein>
<evidence type="ECO:0000313" key="1">
    <source>
        <dbReference type="EMBL" id="CAB1454595.1"/>
    </source>
</evidence>
<gene>
    <name evidence="1" type="ORF">PLEPLA_LOCUS42361</name>
</gene>
<name>A0A9N7VRW5_PLEPL</name>
<evidence type="ECO:0000313" key="2">
    <source>
        <dbReference type="Proteomes" id="UP001153269"/>
    </source>
</evidence>
<comment type="caution">
    <text evidence="1">The sequence shown here is derived from an EMBL/GenBank/DDBJ whole genome shotgun (WGS) entry which is preliminary data.</text>
</comment>